<evidence type="ECO:0000256" key="1">
    <source>
        <dbReference type="SAM" id="Phobius"/>
    </source>
</evidence>
<dbReference type="Proteomes" id="UP000727490">
    <property type="component" value="Unassembled WGS sequence"/>
</dbReference>
<organism evidence="2 3">
    <name type="scientific">Arthrospiribacter ruber</name>
    <dbReference type="NCBI Taxonomy" id="2487934"/>
    <lineage>
        <taxon>Bacteria</taxon>
        <taxon>Pseudomonadati</taxon>
        <taxon>Bacteroidota</taxon>
        <taxon>Cytophagia</taxon>
        <taxon>Cytophagales</taxon>
        <taxon>Cyclobacteriaceae</taxon>
        <taxon>Arthrospiribacter</taxon>
    </lineage>
</organism>
<keyword evidence="1" id="KW-0472">Membrane</keyword>
<feature type="transmembrane region" description="Helical" evidence="1">
    <location>
        <begin position="60"/>
        <end position="81"/>
    </location>
</feature>
<accession>A0A951MCI9</accession>
<dbReference type="InterPro" id="IPR009325">
    <property type="entry name" value="DUF983"/>
</dbReference>
<feature type="transmembrane region" description="Helical" evidence="1">
    <location>
        <begin position="88"/>
        <end position="107"/>
    </location>
</feature>
<evidence type="ECO:0000313" key="2">
    <source>
        <dbReference type="EMBL" id="MBW3466431.1"/>
    </source>
</evidence>
<dbReference type="EMBL" id="RPHB01000001">
    <property type="protein sequence ID" value="MBW3466431.1"/>
    <property type="molecule type" value="Genomic_DNA"/>
</dbReference>
<keyword evidence="1" id="KW-0812">Transmembrane</keyword>
<dbReference type="RefSeq" id="WP_219286296.1">
    <property type="nucleotide sequence ID" value="NZ_RPHB01000001.1"/>
</dbReference>
<proteinExistence type="predicted"/>
<name>A0A951MCI9_9BACT</name>
<evidence type="ECO:0000313" key="3">
    <source>
        <dbReference type="Proteomes" id="UP000727490"/>
    </source>
</evidence>
<keyword evidence="3" id="KW-1185">Reference proteome</keyword>
<dbReference type="AlphaFoldDB" id="A0A951MCI9"/>
<keyword evidence="1" id="KW-1133">Transmembrane helix</keyword>
<sequence>MQEVSLSSAMVQAKCPRCRKGNLFNVSVFSFLKLTEINGKCPDCGATITPEPDFFYGAMYISYAFSVALMVTVFIVLNFFFEKAPVSSYVLTVLAGNILLMPLMLRYSKVLYLYGLGKLKYDPKALEK</sequence>
<reference evidence="2 3" key="1">
    <citation type="journal article" date="2020" name="Syst. Appl. Microbiol.">
        <title>Arthrospiribacter ruber gen. nov., sp. nov., a novel bacterium isolated from Arthrospira cultures.</title>
        <authorList>
            <person name="Waleron M."/>
            <person name="Misztak A."/>
            <person name="Waleron M.M."/>
            <person name="Furmaniak M."/>
            <person name="Mrozik A."/>
            <person name="Waleron K."/>
        </authorList>
    </citation>
    <scope>NUCLEOTIDE SEQUENCE [LARGE SCALE GENOMIC DNA]</scope>
    <source>
        <strain evidence="2 3">DPMB0001</strain>
    </source>
</reference>
<dbReference type="Pfam" id="PF06170">
    <property type="entry name" value="DUF983"/>
    <property type="match status" value="1"/>
</dbReference>
<gene>
    <name evidence="2" type="ORF">EGN73_01210</name>
</gene>
<protein>
    <submittedName>
        <fullName evidence="2">DUF983 domain-containing protein</fullName>
    </submittedName>
</protein>
<comment type="caution">
    <text evidence="2">The sequence shown here is derived from an EMBL/GenBank/DDBJ whole genome shotgun (WGS) entry which is preliminary data.</text>
</comment>